<evidence type="ECO:0000256" key="1">
    <source>
        <dbReference type="SAM" id="MobiDB-lite"/>
    </source>
</evidence>
<keyword evidence="2" id="KW-0472">Membrane</keyword>
<sequence>MSELRRRIFGVGSPDTTPSASRDASPAPDASDRTGEYKVLPVKEVENLVKKKSKTRGMKRRNAWIFGLGALLGVFMAGFFASEAGSLDKIVEFAGLQEMNLDGIFDVLPSGLIREFSQLQTSEKDAVNYDSFAVGLYARSQGVRAKFPVIMIPGVISTGLESWGTEEQSRQYFRKRLWGSWSMMRALVLDKASWKKHIMLDEKTGLDPPGIKLRAAQGFDAADFFITGYWIWNKILENLATIGYDPTNAFTAAYDWRLSFRDYEKRDQYFTRLKNHIEVANQVSGLKVSLLSHSMGSQVLYYFLHWVEAEGHGNGGPTWVNDHVESWINISGCMLGALKDVPAVLSGEMRDTAQLNAFAVYGLEQFLSRQERAELFRHMPGISAMLPIGGEAVWGNSTWAPDDKPGQNFTFGNFLNFKQVNGTETKNNLTVSESIQFLHKHTEDWYSDIVQQSYSQGVAHSRKEVEDNQKIPAKWMNPLETRLPLAPDMKIFCFYGIGKPTERAYFYREDTDPSNKTAMVIDTLVSTPNLEVDRGVVMGEGDGTVNLLSTGYMCNRGWKINRYNPSNIPITTFEMPHEPDRFSPRGGPNTGDHVDILGRSSLNDLILRVAGGKGHLIENNIESDILEYSAKVKIYDDDDDHVLL</sequence>
<evidence type="ECO:0000256" key="2">
    <source>
        <dbReference type="SAM" id="Phobius"/>
    </source>
</evidence>
<keyword evidence="2" id="KW-1133">Transmembrane helix</keyword>
<feature type="compositionally biased region" description="Low complexity" evidence="1">
    <location>
        <begin position="16"/>
        <end position="29"/>
    </location>
</feature>
<dbReference type="Gene3D" id="3.40.50.1820">
    <property type="entry name" value="alpha/beta hydrolase"/>
    <property type="match status" value="1"/>
</dbReference>
<dbReference type="Proteomes" id="UP001303373">
    <property type="component" value="Chromosome 4"/>
</dbReference>
<reference evidence="3 4" key="1">
    <citation type="submission" date="2023-11" db="EMBL/GenBank/DDBJ databases">
        <title>An acidophilic fungus is an integral part of prey digestion in a carnivorous sundew plant.</title>
        <authorList>
            <person name="Tsai I.J."/>
        </authorList>
    </citation>
    <scope>NUCLEOTIDE SEQUENCE [LARGE SCALE GENOMIC DNA]</scope>
    <source>
        <strain evidence="3">169a</strain>
    </source>
</reference>
<protein>
    <recommendedName>
        <fullName evidence="5">Phospholipid:diacylglycerol acyltransferase</fullName>
    </recommendedName>
</protein>
<keyword evidence="4" id="KW-1185">Reference proteome</keyword>
<dbReference type="PANTHER" id="PTHR11440">
    <property type="entry name" value="LECITHIN-CHOLESTEROL ACYLTRANSFERASE-RELATED"/>
    <property type="match status" value="1"/>
</dbReference>
<dbReference type="Pfam" id="PF02450">
    <property type="entry name" value="LCAT"/>
    <property type="match status" value="1"/>
</dbReference>
<dbReference type="SUPFAM" id="SSF53474">
    <property type="entry name" value="alpha/beta-Hydrolases"/>
    <property type="match status" value="1"/>
</dbReference>
<feature type="transmembrane region" description="Helical" evidence="2">
    <location>
        <begin position="62"/>
        <end position="81"/>
    </location>
</feature>
<feature type="region of interest" description="Disordered" evidence="1">
    <location>
        <begin position="1"/>
        <end position="34"/>
    </location>
</feature>
<organism evidence="3 4">
    <name type="scientific">Acrodontium crateriforme</name>
    <dbReference type="NCBI Taxonomy" id="150365"/>
    <lineage>
        <taxon>Eukaryota</taxon>
        <taxon>Fungi</taxon>
        <taxon>Dikarya</taxon>
        <taxon>Ascomycota</taxon>
        <taxon>Pezizomycotina</taxon>
        <taxon>Dothideomycetes</taxon>
        <taxon>Dothideomycetidae</taxon>
        <taxon>Mycosphaerellales</taxon>
        <taxon>Teratosphaeriaceae</taxon>
        <taxon>Acrodontium</taxon>
    </lineage>
</organism>
<dbReference type="GO" id="GO:0006629">
    <property type="term" value="P:lipid metabolic process"/>
    <property type="evidence" value="ECO:0007669"/>
    <property type="project" value="InterPro"/>
</dbReference>
<dbReference type="InterPro" id="IPR029058">
    <property type="entry name" value="AB_hydrolase_fold"/>
</dbReference>
<proteinExistence type="predicted"/>
<evidence type="ECO:0000313" key="3">
    <source>
        <dbReference type="EMBL" id="WPH00173.1"/>
    </source>
</evidence>
<gene>
    <name evidence="3" type="ORF">R9X50_00299600</name>
</gene>
<evidence type="ECO:0000313" key="4">
    <source>
        <dbReference type="Proteomes" id="UP001303373"/>
    </source>
</evidence>
<evidence type="ECO:0008006" key="5">
    <source>
        <dbReference type="Google" id="ProtNLM"/>
    </source>
</evidence>
<dbReference type="InterPro" id="IPR003386">
    <property type="entry name" value="LACT/PDAT_acylTrfase"/>
</dbReference>
<name>A0AAQ3M4Y8_9PEZI</name>
<dbReference type="AlphaFoldDB" id="A0AAQ3M4Y8"/>
<keyword evidence="2" id="KW-0812">Transmembrane</keyword>
<dbReference type="EMBL" id="CP138583">
    <property type="protein sequence ID" value="WPH00173.1"/>
    <property type="molecule type" value="Genomic_DNA"/>
</dbReference>
<dbReference type="GO" id="GO:0008374">
    <property type="term" value="F:O-acyltransferase activity"/>
    <property type="evidence" value="ECO:0007669"/>
    <property type="project" value="InterPro"/>
</dbReference>
<accession>A0AAQ3M4Y8</accession>